<organism evidence="1 2">
    <name type="scientific">Rubroshorea leprosula</name>
    <dbReference type="NCBI Taxonomy" id="152421"/>
    <lineage>
        <taxon>Eukaryota</taxon>
        <taxon>Viridiplantae</taxon>
        <taxon>Streptophyta</taxon>
        <taxon>Embryophyta</taxon>
        <taxon>Tracheophyta</taxon>
        <taxon>Spermatophyta</taxon>
        <taxon>Magnoliopsida</taxon>
        <taxon>eudicotyledons</taxon>
        <taxon>Gunneridae</taxon>
        <taxon>Pentapetalae</taxon>
        <taxon>rosids</taxon>
        <taxon>malvids</taxon>
        <taxon>Malvales</taxon>
        <taxon>Dipterocarpaceae</taxon>
        <taxon>Rubroshorea</taxon>
    </lineage>
</organism>
<reference evidence="1 2" key="1">
    <citation type="journal article" date="2021" name="Commun. Biol.">
        <title>The genome of Shorea leprosula (Dipterocarpaceae) highlights the ecological relevance of drought in aseasonal tropical rainforests.</title>
        <authorList>
            <person name="Ng K.K.S."/>
            <person name="Kobayashi M.J."/>
            <person name="Fawcett J.A."/>
            <person name="Hatakeyama M."/>
            <person name="Paape T."/>
            <person name="Ng C.H."/>
            <person name="Ang C.C."/>
            <person name="Tnah L.H."/>
            <person name="Lee C.T."/>
            <person name="Nishiyama T."/>
            <person name="Sese J."/>
            <person name="O'Brien M.J."/>
            <person name="Copetti D."/>
            <person name="Mohd Noor M.I."/>
            <person name="Ong R.C."/>
            <person name="Putra M."/>
            <person name="Sireger I.Z."/>
            <person name="Indrioko S."/>
            <person name="Kosugi Y."/>
            <person name="Izuno A."/>
            <person name="Isagi Y."/>
            <person name="Lee S.L."/>
            <person name="Shimizu K.K."/>
        </authorList>
    </citation>
    <scope>NUCLEOTIDE SEQUENCE [LARGE SCALE GENOMIC DNA]</scope>
    <source>
        <strain evidence="1">214</strain>
    </source>
</reference>
<proteinExistence type="predicted"/>
<name>A0AAV5HJ39_9ROSI</name>
<dbReference type="EMBL" id="BPVZ01000003">
    <property type="protein sequence ID" value="GKU88808.1"/>
    <property type="molecule type" value="Genomic_DNA"/>
</dbReference>
<protein>
    <submittedName>
        <fullName evidence="1">Uncharacterized protein</fullName>
    </submittedName>
</protein>
<comment type="caution">
    <text evidence="1">The sequence shown here is derived from an EMBL/GenBank/DDBJ whole genome shotgun (WGS) entry which is preliminary data.</text>
</comment>
<gene>
    <name evidence="1" type="ORF">SLEP1_g3026</name>
</gene>
<dbReference type="AlphaFoldDB" id="A0AAV5HJ39"/>
<sequence length="51" mass="5581">MRWPTENKRKIGAIEGLRLVHYSPSTQTQPLALAHPGSLLGKNNIGNGGDW</sequence>
<accession>A0AAV5HJ39</accession>
<dbReference type="Proteomes" id="UP001054252">
    <property type="component" value="Unassembled WGS sequence"/>
</dbReference>
<keyword evidence="2" id="KW-1185">Reference proteome</keyword>
<evidence type="ECO:0000313" key="2">
    <source>
        <dbReference type="Proteomes" id="UP001054252"/>
    </source>
</evidence>
<evidence type="ECO:0000313" key="1">
    <source>
        <dbReference type="EMBL" id="GKU88808.1"/>
    </source>
</evidence>